<dbReference type="InterPro" id="IPR004013">
    <property type="entry name" value="PHP_dom"/>
</dbReference>
<organism evidence="2 3">
    <name type="scientific">Crassaminicella thermophila</name>
    <dbReference type="NCBI Taxonomy" id="2599308"/>
    <lineage>
        <taxon>Bacteria</taxon>
        <taxon>Bacillati</taxon>
        <taxon>Bacillota</taxon>
        <taxon>Clostridia</taxon>
        <taxon>Eubacteriales</taxon>
        <taxon>Clostridiaceae</taxon>
        <taxon>Crassaminicella</taxon>
    </lineage>
</organism>
<protein>
    <submittedName>
        <fullName evidence="2">PHP domain-containing protein</fullName>
    </submittedName>
</protein>
<keyword evidence="3" id="KW-1185">Reference proteome</keyword>
<dbReference type="PANTHER" id="PTHR42924">
    <property type="entry name" value="EXONUCLEASE"/>
    <property type="match status" value="1"/>
</dbReference>
<sequence length="271" mass="30901">MDNIDMHVHTSASDGIFSPTEIVRWSKKLGLKGISITDHDTVDGIEEAIEASKKYNDFVIIPGIEFSTLYNQIEIHILGYFIDYKNSEIVRITNNIKNYRLKRAKLIIEKLRKLNYDITLLEVYDKVKKGSIGRPHIARVLIDKGYVSSVQEAFEKLLQKGKAAYVERFKLTVDDAIKIIKRANGIPVLAHPGLIDEKINVESLIYKGIEGIEVYHTKHLPFHNKIYLRLARKHNIFVTGGSDYHDEIVNGVPAIGKVSISYDKIIKMKNK</sequence>
<dbReference type="SMART" id="SM00481">
    <property type="entry name" value="POLIIIAc"/>
    <property type="match status" value="1"/>
</dbReference>
<dbReference type="InterPro" id="IPR003141">
    <property type="entry name" value="Pol/His_phosphatase_N"/>
</dbReference>
<evidence type="ECO:0000313" key="2">
    <source>
        <dbReference type="EMBL" id="QEK12211.1"/>
    </source>
</evidence>
<dbReference type="InterPro" id="IPR016195">
    <property type="entry name" value="Pol/histidinol_Pase-like"/>
</dbReference>
<evidence type="ECO:0000259" key="1">
    <source>
        <dbReference type="SMART" id="SM00481"/>
    </source>
</evidence>
<gene>
    <name evidence="2" type="ORF">FQB35_07390</name>
</gene>
<proteinExistence type="predicted"/>
<dbReference type="GO" id="GO:0035312">
    <property type="term" value="F:5'-3' DNA exonuclease activity"/>
    <property type="evidence" value="ECO:0007669"/>
    <property type="project" value="TreeGrafter"/>
</dbReference>
<dbReference type="Gene3D" id="3.20.20.140">
    <property type="entry name" value="Metal-dependent hydrolases"/>
    <property type="match status" value="1"/>
</dbReference>
<dbReference type="Proteomes" id="UP000324646">
    <property type="component" value="Chromosome"/>
</dbReference>
<dbReference type="GO" id="GO:0004534">
    <property type="term" value="F:5'-3' RNA exonuclease activity"/>
    <property type="evidence" value="ECO:0007669"/>
    <property type="project" value="TreeGrafter"/>
</dbReference>
<dbReference type="AlphaFoldDB" id="A0A5C0SD87"/>
<reference evidence="2 3" key="1">
    <citation type="submission" date="2019-07" db="EMBL/GenBank/DDBJ databases">
        <title>Complete genome of Crassaminicella thermophila SY095.</title>
        <authorList>
            <person name="Li X."/>
        </authorList>
    </citation>
    <scope>NUCLEOTIDE SEQUENCE [LARGE SCALE GENOMIC DNA]</scope>
    <source>
        <strain evidence="2 3">SY095</strain>
    </source>
</reference>
<dbReference type="SUPFAM" id="SSF89550">
    <property type="entry name" value="PHP domain-like"/>
    <property type="match status" value="1"/>
</dbReference>
<dbReference type="Pfam" id="PF02811">
    <property type="entry name" value="PHP"/>
    <property type="match status" value="1"/>
</dbReference>
<dbReference type="OrthoDB" id="9791620at2"/>
<evidence type="ECO:0000313" key="3">
    <source>
        <dbReference type="Proteomes" id="UP000324646"/>
    </source>
</evidence>
<dbReference type="InterPro" id="IPR052018">
    <property type="entry name" value="PHP_domain"/>
</dbReference>
<accession>A0A5C0SD87</accession>
<dbReference type="EMBL" id="CP042243">
    <property type="protein sequence ID" value="QEK12211.1"/>
    <property type="molecule type" value="Genomic_DNA"/>
</dbReference>
<feature type="domain" description="Polymerase/histidinol phosphatase N-terminal" evidence="1">
    <location>
        <begin position="4"/>
        <end position="70"/>
    </location>
</feature>
<name>A0A5C0SD87_CRATE</name>
<dbReference type="CDD" id="cd07438">
    <property type="entry name" value="PHP_HisPPase_AMP"/>
    <property type="match status" value="1"/>
</dbReference>
<dbReference type="Gene3D" id="1.10.150.650">
    <property type="match status" value="1"/>
</dbReference>
<dbReference type="KEGG" id="crs:FQB35_07390"/>
<dbReference type="RefSeq" id="WP_148809366.1">
    <property type="nucleotide sequence ID" value="NZ_CP042243.1"/>
</dbReference>
<dbReference type="PANTHER" id="PTHR42924:SF3">
    <property type="entry name" value="POLYMERASE_HISTIDINOL PHOSPHATASE N-TERMINAL DOMAIN-CONTAINING PROTEIN"/>
    <property type="match status" value="1"/>
</dbReference>